<reference evidence="1" key="1">
    <citation type="submission" date="2021-06" db="EMBL/GenBank/DDBJ databases">
        <authorList>
            <person name="Kallberg Y."/>
            <person name="Tangrot J."/>
            <person name="Rosling A."/>
        </authorList>
    </citation>
    <scope>NUCLEOTIDE SEQUENCE</scope>
    <source>
        <strain evidence="1">MT106</strain>
    </source>
</reference>
<name>A0A9N9BKJ5_9GLOM</name>
<dbReference type="Proteomes" id="UP000789831">
    <property type="component" value="Unassembled WGS sequence"/>
</dbReference>
<dbReference type="AlphaFoldDB" id="A0A9N9BKJ5"/>
<organism evidence="1 2">
    <name type="scientific">Ambispora gerdemannii</name>
    <dbReference type="NCBI Taxonomy" id="144530"/>
    <lineage>
        <taxon>Eukaryota</taxon>
        <taxon>Fungi</taxon>
        <taxon>Fungi incertae sedis</taxon>
        <taxon>Mucoromycota</taxon>
        <taxon>Glomeromycotina</taxon>
        <taxon>Glomeromycetes</taxon>
        <taxon>Archaeosporales</taxon>
        <taxon>Ambisporaceae</taxon>
        <taxon>Ambispora</taxon>
    </lineage>
</organism>
<dbReference type="EMBL" id="CAJVPL010001406">
    <property type="protein sequence ID" value="CAG8569620.1"/>
    <property type="molecule type" value="Genomic_DNA"/>
</dbReference>
<proteinExistence type="predicted"/>
<protein>
    <submittedName>
        <fullName evidence="1">6579_t:CDS:1</fullName>
    </submittedName>
</protein>
<sequence>MQTKPNNKEILKQRVKQAKLIYFPNSISFNISEIIGHYGIAVETDTNDIWVIHNTQNGTRIDQNEILDRDLVRESDWYEIPRISTVEDFYLDCGGKKRFGLFGAGYCWNSTERMLKNRFRREDAKKLTKQWTPWKNPAKLLCTVFALWLVIFW</sequence>
<dbReference type="OrthoDB" id="10361494at2759"/>
<comment type="caution">
    <text evidence="1">The sequence shown here is derived from an EMBL/GenBank/DDBJ whole genome shotgun (WGS) entry which is preliminary data.</text>
</comment>
<evidence type="ECO:0000313" key="2">
    <source>
        <dbReference type="Proteomes" id="UP000789831"/>
    </source>
</evidence>
<gene>
    <name evidence="1" type="ORF">AGERDE_LOCUS7572</name>
</gene>
<accession>A0A9N9BKJ5</accession>
<keyword evidence="2" id="KW-1185">Reference proteome</keyword>
<evidence type="ECO:0000313" key="1">
    <source>
        <dbReference type="EMBL" id="CAG8569620.1"/>
    </source>
</evidence>